<dbReference type="EMBL" id="JAHAIK010000001">
    <property type="protein sequence ID" value="MBS5964108.1"/>
    <property type="molecule type" value="Genomic_DNA"/>
</dbReference>
<dbReference type="InterPro" id="IPR015797">
    <property type="entry name" value="NUDIX_hydrolase-like_dom_sf"/>
</dbReference>
<dbReference type="InterPro" id="IPR000086">
    <property type="entry name" value="NUDIX_hydrolase_dom"/>
</dbReference>
<reference evidence="7" key="2">
    <citation type="submission" date="2017-04" db="EMBL/GenBank/DDBJ databases">
        <title>Finegoldia magna isolated from orthopedic joint implant-associated infections.</title>
        <authorList>
            <person name="Bjorklund S."/>
            <person name="Bruggemann H."/>
            <person name="Jensen A."/>
            <person name="Hellmark B."/>
            <person name="Soderquist B."/>
        </authorList>
    </citation>
    <scope>NUCLEOTIDE SEQUENCE [LARGE SCALE GENOMIC DNA]</scope>
    <source>
        <strain evidence="7">CCUG 54800</strain>
    </source>
</reference>
<dbReference type="SUPFAM" id="SSF55811">
    <property type="entry name" value="Nudix"/>
    <property type="match status" value="1"/>
</dbReference>
<organism evidence="5 7">
    <name type="scientific">Finegoldia magna</name>
    <name type="common">Peptostreptococcus magnus</name>
    <dbReference type="NCBI Taxonomy" id="1260"/>
    <lineage>
        <taxon>Bacteria</taxon>
        <taxon>Bacillati</taxon>
        <taxon>Bacillota</taxon>
        <taxon>Tissierellia</taxon>
        <taxon>Tissierellales</taxon>
        <taxon>Peptoniphilaceae</taxon>
        <taxon>Finegoldia</taxon>
    </lineage>
</organism>
<dbReference type="EMBL" id="PNHD01000003">
    <property type="protein sequence ID" value="PMC60345.1"/>
    <property type="molecule type" value="Genomic_DNA"/>
</dbReference>
<evidence type="ECO:0000313" key="5">
    <source>
        <dbReference type="EMBL" id="OXZ27629.1"/>
    </source>
</evidence>
<dbReference type="FunFam" id="3.90.79.10:FF:000024">
    <property type="entry name" value="ADP-ribose pyrophosphatase"/>
    <property type="match status" value="1"/>
</dbReference>
<evidence type="ECO:0000313" key="7">
    <source>
        <dbReference type="Proteomes" id="UP000215413"/>
    </source>
</evidence>
<reference evidence="6 8" key="3">
    <citation type="submission" date="2017-09" db="EMBL/GenBank/DDBJ databases">
        <title>Bacterial strain isolated from the female urinary microbiota.</title>
        <authorList>
            <person name="Thomas-White K."/>
            <person name="Kumar N."/>
            <person name="Forster S."/>
            <person name="Putonti C."/>
            <person name="Lawley T."/>
            <person name="Wolfe A.J."/>
        </authorList>
    </citation>
    <scope>NUCLEOTIDE SEQUENCE [LARGE SCALE GENOMIC DNA]</scope>
    <source>
        <strain evidence="6 8">UMB0115</strain>
    </source>
</reference>
<dbReference type="Proteomes" id="UP000730862">
    <property type="component" value="Unassembled WGS sequence"/>
</dbReference>
<dbReference type="Proteomes" id="UP000235723">
    <property type="component" value="Unassembled WGS sequence"/>
</dbReference>
<dbReference type="PROSITE" id="PS00893">
    <property type="entry name" value="NUDIX_BOX"/>
    <property type="match status" value="1"/>
</dbReference>
<gene>
    <name evidence="5" type="ORF">B9N49_04695</name>
    <name evidence="6" type="ORF">CJ208_02780</name>
    <name evidence="4" type="ORF">KIA07_00365</name>
</gene>
<dbReference type="AlphaFoldDB" id="A0A233V5F5"/>
<dbReference type="GO" id="GO:0006753">
    <property type="term" value="P:nucleoside phosphate metabolic process"/>
    <property type="evidence" value="ECO:0007669"/>
    <property type="project" value="TreeGrafter"/>
</dbReference>
<dbReference type="PANTHER" id="PTHR11839">
    <property type="entry name" value="UDP/ADP-SUGAR PYROPHOSPHATASE"/>
    <property type="match status" value="1"/>
</dbReference>
<dbReference type="GO" id="GO:0019693">
    <property type="term" value="P:ribose phosphate metabolic process"/>
    <property type="evidence" value="ECO:0007669"/>
    <property type="project" value="TreeGrafter"/>
</dbReference>
<evidence type="ECO:0000313" key="8">
    <source>
        <dbReference type="Proteomes" id="UP000235723"/>
    </source>
</evidence>
<feature type="domain" description="Nudix hydrolase" evidence="3">
    <location>
        <begin position="39"/>
        <end position="172"/>
    </location>
</feature>
<evidence type="ECO:0000313" key="4">
    <source>
        <dbReference type="EMBL" id="MBS5964108.1"/>
    </source>
</evidence>
<dbReference type="CDD" id="cd03424">
    <property type="entry name" value="NUDIX_ADPRase_Nudt5_UGPPase_Nudt14"/>
    <property type="match status" value="1"/>
</dbReference>
<dbReference type="EMBL" id="NDYC01000019">
    <property type="protein sequence ID" value="OXZ27629.1"/>
    <property type="molecule type" value="Genomic_DNA"/>
</dbReference>
<comment type="caution">
    <text evidence="5">The sequence shown here is derived from an EMBL/GenBank/DDBJ whole genome shotgun (WGS) entry which is preliminary data.</text>
</comment>
<dbReference type="InterPro" id="IPR020084">
    <property type="entry name" value="NUDIX_hydrolase_CS"/>
</dbReference>
<proteinExistence type="predicted"/>
<reference evidence="5" key="1">
    <citation type="journal article" date="2017" name="J. Clin. Microbiol.">
        <title>Finegoldia magna Isolated from Orthopedic Joint Implant-Associated Infections.</title>
        <authorList>
            <person name="Soderquist B."/>
            <person name="Bjorklund S."/>
            <person name="Hellmark B."/>
            <person name="Jensen A."/>
            <person name="Bruggemann H."/>
        </authorList>
    </citation>
    <scope>NUCLEOTIDE SEQUENCE</scope>
    <source>
        <strain evidence="5">CCUG 54800</strain>
    </source>
</reference>
<dbReference type="GO" id="GO:0005829">
    <property type="term" value="C:cytosol"/>
    <property type="evidence" value="ECO:0007669"/>
    <property type="project" value="TreeGrafter"/>
</dbReference>
<dbReference type="PANTHER" id="PTHR11839:SF18">
    <property type="entry name" value="NUDIX HYDROLASE DOMAIN-CONTAINING PROTEIN"/>
    <property type="match status" value="1"/>
</dbReference>
<evidence type="ECO:0000256" key="2">
    <source>
        <dbReference type="ARBA" id="ARBA00022801"/>
    </source>
</evidence>
<dbReference type="Gene3D" id="3.90.79.10">
    <property type="entry name" value="Nucleoside Triphosphate Pyrophosphohydrolase"/>
    <property type="match status" value="1"/>
</dbReference>
<dbReference type="RefSeq" id="WP_094205744.1">
    <property type="nucleotide sequence ID" value="NZ_CAUPKI010000001.1"/>
</dbReference>
<sequence length="178" mass="20768">MDYEEKTIKSEMIYEGRILNLRLDTVELPNRKYSKREIVEHANAVCIIAVKDNKLFFVSQYRKAIDQQLMELPAGLIEHNETPKDAAIREMREEIGYNCKNLTYLFDAYSSPGFSDEKVSFFLAEELFRDELEADDDEFLNIELIEQEKLMQMIEDGAIVDGKTIMGILYFLRNVSKC</sequence>
<reference evidence="4" key="4">
    <citation type="submission" date="2021-02" db="EMBL/GenBank/DDBJ databases">
        <title>Infant gut strain persistence is associated with maternal origin, phylogeny, and functional potential including surface adhesion and iron acquisition.</title>
        <authorList>
            <person name="Lou Y.C."/>
        </authorList>
    </citation>
    <scope>NUCLEOTIDE SEQUENCE</scope>
    <source>
        <strain evidence="4">L3_058_000G1_dasL3_058_000G1_concoct_72</strain>
    </source>
</reference>
<protein>
    <submittedName>
        <fullName evidence="5">ADP-ribose pyrophosphatase</fullName>
    </submittedName>
    <submittedName>
        <fullName evidence="4">NUDIX hydrolase</fullName>
    </submittedName>
</protein>
<dbReference type="Pfam" id="PF00293">
    <property type="entry name" value="NUDIX"/>
    <property type="match status" value="1"/>
</dbReference>
<accession>A0A233V5F5</accession>
<evidence type="ECO:0000256" key="1">
    <source>
        <dbReference type="ARBA" id="ARBA00001946"/>
    </source>
</evidence>
<keyword evidence="2 4" id="KW-0378">Hydrolase</keyword>
<dbReference type="Proteomes" id="UP000215413">
    <property type="component" value="Unassembled WGS sequence"/>
</dbReference>
<evidence type="ECO:0000313" key="6">
    <source>
        <dbReference type="EMBL" id="PMC60345.1"/>
    </source>
</evidence>
<dbReference type="GO" id="GO:0016787">
    <property type="term" value="F:hydrolase activity"/>
    <property type="evidence" value="ECO:0007669"/>
    <property type="project" value="UniProtKB-KW"/>
</dbReference>
<comment type="cofactor">
    <cofactor evidence="1">
        <name>Mg(2+)</name>
        <dbReference type="ChEBI" id="CHEBI:18420"/>
    </cofactor>
</comment>
<name>A0A233V5F5_FINMA</name>
<evidence type="ECO:0000259" key="3">
    <source>
        <dbReference type="PROSITE" id="PS51462"/>
    </source>
</evidence>
<dbReference type="PROSITE" id="PS51462">
    <property type="entry name" value="NUDIX"/>
    <property type="match status" value="1"/>
</dbReference>